<dbReference type="Proteomes" id="UP001153069">
    <property type="component" value="Unassembled WGS sequence"/>
</dbReference>
<feature type="region of interest" description="Disordered" evidence="1">
    <location>
        <begin position="26"/>
        <end position="46"/>
    </location>
</feature>
<keyword evidence="2" id="KW-0732">Signal</keyword>
<gene>
    <name evidence="3" type="ORF">SEMRO_1107_G242100.1</name>
</gene>
<sequence length="386" mass="42387">MPFSPRIAILSLGVILASRTTAAFHVGHSNSRSSSSTTQLSSKNSDRAHIERNLEDMMNNDWRVFRAKLVSQEQAEQEANKNRKNKKKKDGSMDDEKLAKQDKLGDLFAQTISSIFKGSSSKDHVSSNGGSSRGDIFKGDSVGGALPLEDELLYHDPFVSAAELPILMKPTPKINKHRWAHEISHVEPGCVLIANEKLGGVFHQTVVLIIEHHEASGSTGIVINRPMQGNLLKIASEQVSKLDLSLKLAFTKAPVTYGGPVLSEEFSILHGFGEVEGSRKLCPGVFVGGSEELMNEVRIDRFQPENALFVKGHAAWVPGQLQREISKGVWYTAAASSDFILRYAGAPCTEEDNKEDLWSDILSCMGGKYEKIAEMHAGRGDMRMMP</sequence>
<keyword evidence="4" id="KW-1185">Reference proteome</keyword>
<dbReference type="OrthoDB" id="272750at2759"/>
<dbReference type="Pfam" id="PF02622">
    <property type="entry name" value="DUF179"/>
    <property type="match status" value="1"/>
</dbReference>
<protein>
    <submittedName>
        <fullName evidence="3">UPF0301 protein YqgE</fullName>
    </submittedName>
</protein>
<name>A0A9N8HNR3_9STRA</name>
<evidence type="ECO:0000313" key="3">
    <source>
        <dbReference type="EMBL" id="CAB9520496.1"/>
    </source>
</evidence>
<feature type="chain" id="PRO_5040331655" evidence="2">
    <location>
        <begin position="24"/>
        <end position="386"/>
    </location>
</feature>
<evidence type="ECO:0000313" key="4">
    <source>
        <dbReference type="Proteomes" id="UP001153069"/>
    </source>
</evidence>
<dbReference type="SUPFAM" id="SSF143456">
    <property type="entry name" value="VC0467-like"/>
    <property type="match status" value="1"/>
</dbReference>
<organism evidence="3 4">
    <name type="scientific">Seminavis robusta</name>
    <dbReference type="NCBI Taxonomy" id="568900"/>
    <lineage>
        <taxon>Eukaryota</taxon>
        <taxon>Sar</taxon>
        <taxon>Stramenopiles</taxon>
        <taxon>Ochrophyta</taxon>
        <taxon>Bacillariophyta</taxon>
        <taxon>Bacillariophyceae</taxon>
        <taxon>Bacillariophycidae</taxon>
        <taxon>Naviculales</taxon>
        <taxon>Naviculaceae</taxon>
        <taxon>Seminavis</taxon>
    </lineage>
</organism>
<dbReference type="Gene3D" id="3.40.1740.10">
    <property type="entry name" value="VC0467-like"/>
    <property type="match status" value="1"/>
</dbReference>
<evidence type="ECO:0000256" key="2">
    <source>
        <dbReference type="SAM" id="SignalP"/>
    </source>
</evidence>
<accession>A0A9N8HNR3</accession>
<reference evidence="3" key="1">
    <citation type="submission" date="2020-06" db="EMBL/GenBank/DDBJ databases">
        <authorList>
            <consortium name="Plant Systems Biology data submission"/>
        </authorList>
    </citation>
    <scope>NUCLEOTIDE SEQUENCE</scope>
    <source>
        <strain evidence="3">D6</strain>
    </source>
</reference>
<evidence type="ECO:0000256" key="1">
    <source>
        <dbReference type="SAM" id="MobiDB-lite"/>
    </source>
</evidence>
<dbReference type="PANTHER" id="PTHR31984">
    <property type="entry name" value="TRANSPORTER, PUTATIVE (DUF179)-RELATED"/>
    <property type="match status" value="1"/>
</dbReference>
<dbReference type="PANTHER" id="PTHR31984:SF17">
    <property type="entry name" value="TRANSCRIPTIONAL REGULATOR"/>
    <property type="match status" value="1"/>
</dbReference>
<dbReference type="InterPro" id="IPR003774">
    <property type="entry name" value="AlgH-like"/>
</dbReference>
<dbReference type="EMBL" id="CAICTM010001105">
    <property type="protein sequence ID" value="CAB9520496.1"/>
    <property type="molecule type" value="Genomic_DNA"/>
</dbReference>
<dbReference type="AlphaFoldDB" id="A0A9N8HNR3"/>
<proteinExistence type="predicted"/>
<comment type="caution">
    <text evidence="3">The sequence shown here is derived from an EMBL/GenBank/DDBJ whole genome shotgun (WGS) entry which is preliminary data.</text>
</comment>
<feature type="compositionally biased region" description="Low complexity" evidence="1">
    <location>
        <begin position="29"/>
        <end position="43"/>
    </location>
</feature>
<feature type="signal peptide" evidence="2">
    <location>
        <begin position="1"/>
        <end position="23"/>
    </location>
</feature>
<feature type="region of interest" description="Disordered" evidence="1">
    <location>
        <begin position="73"/>
        <end position="97"/>
    </location>
</feature>